<accession>A0A6A6VF04</accession>
<feature type="compositionally biased region" description="Basic and acidic residues" evidence="1">
    <location>
        <begin position="187"/>
        <end position="206"/>
    </location>
</feature>
<dbReference type="AlphaFoldDB" id="A0A6A6VF04"/>
<protein>
    <submittedName>
        <fullName evidence="3">Uncharacterized protein</fullName>
    </submittedName>
</protein>
<evidence type="ECO:0000313" key="4">
    <source>
        <dbReference type="Proteomes" id="UP000799440"/>
    </source>
</evidence>
<sequence>MARPSRYGSLSLIGIFLVFLSLFNITVSSPLPDGESLVERAPKTITKERYEEYLQRYFPQTDKYLLYSGNSKDTQVVSFVKKNPDYLYYSRMIDAPEGDNNHEWYQFFDANEDMDDAEAASRAIAAKVSGDVKVFGAIEWREKGSRSFFTNDEIPELRKGLADGRIKSINHMVKDTTDPTKILATDDLKKEGKPTYKQGHSEDEKNASGPYGVCTTALGLRLGRRAECDAPTLKPKKPKPQSVPEPPKGDPKSLKIILEEITCEAPSCDARLWRFLEGEPGEAADPCGKSVRKDVILDGSNGDAFPDGEWPMRFAGYAKDCVYKGHGEIRAGGDGEVGWLNCPDRDAIKCVVAGAKSGDMKRCDLGVEAKEVAYCDWDF</sequence>
<keyword evidence="2" id="KW-0732">Signal</keyword>
<feature type="signal peptide" evidence="2">
    <location>
        <begin position="1"/>
        <end position="28"/>
    </location>
</feature>
<reference evidence="3" key="1">
    <citation type="journal article" date="2020" name="Stud. Mycol.">
        <title>101 Dothideomycetes genomes: a test case for predicting lifestyles and emergence of pathogens.</title>
        <authorList>
            <person name="Haridas S."/>
            <person name="Albert R."/>
            <person name="Binder M."/>
            <person name="Bloem J."/>
            <person name="Labutti K."/>
            <person name="Salamov A."/>
            <person name="Andreopoulos B."/>
            <person name="Baker S."/>
            <person name="Barry K."/>
            <person name="Bills G."/>
            <person name="Bluhm B."/>
            <person name="Cannon C."/>
            <person name="Castanera R."/>
            <person name="Culley D."/>
            <person name="Daum C."/>
            <person name="Ezra D."/>
            <person name="Gonzalez J."/>
            <person name="Henrissat B."/>
            <person name="Kuo A."/>
            <person name="Liang C."/>
            <person name="Lipzen A."/>
            <person name="Lutzoni F."/>
            <person name="Magnuson J."/>
            <person name="Mondo S."/>
            <person name="Nolan M."/>
            <person name="Ohm R."/>
            <person name="Pangilinan J."/>
            <person name="Park H.-J."/>
            <person name="Ramirez L."/>
            <person name="Alfaro M."/>
            <person name="Sun H."/>
            <person name="Tritt A."/>
            <person name="Yoshinaga Y."/>
            <person name="Zwiers L.-H."/>
            <person name="Turgeon B."/>
            <person name="Goodwin S."/>
            <person name="Spatafora J."/>
            <person name="Crous P."/>
            <person name="Grigoriev I."/>
        </authorList>
    </citation>
    <scope>NUCLEOTIDE SEQUENCE</scope>
    <source>
        <strain evidence="3">CBS 119925</strain>
    </source>
</reference>
<name>A0A6A6VF04_9PLEO</name>
<feature type="region of interest" description="Disordered" evidence="1">
    <location>
        <begin position="187"/>
        <end position="210"/>
    </location>
</feature>
<organism evidence="3 4">
    <name type="scientific">Sporormia fimetaria CBS 119925</name>
    <dbReference type="NCBI Taxonomy" id="1340428"/>
    <lineage>
        <taxon>Eukaryota</taxon>
        <taxon>Fungi</taxon>
        <taxon>Dikarya</taxon>
        <taxon>Ascomycota</taxon>
        <taxon>Pezizomycotina</taxon>
        <taxon>Dothideomycetes</taxon>
        <taxon>Pleosporomycetidae</taxon>
        <taxon>Pleosporales</taxon>
        <taxon>Sporormiaceae</taxon>
        <taxon>Sporormia</taxon>
    </lineage>
</organism>
<gene>
    <name evidence="3" type="ORF">M011DRAFT_514678</name>
</gene>
<evidence type="ECO:0000256" key="1">
    <source>
        <dbReference type="SAM" id="MobiDB-lite"/>
    </source>
</evidence>
<evidence type="ECO:0000256" key="2">
    <source>
        <dbReference type="SAM" id="SignalP"/>
    </source>
</evidence>
<dbReference type="Proteomes" id="UP000799440">
    <property type="component" value="Unassembled WGS sequence"/>
</dbReference>
<proteinExistence type="predicted"/>
<dbReference type="OrthoDB" id="3792049at2759"/>
<feature type="chain" id="PRO_5025639950" evidence="2">
    <location>
        <begin position="29"/>
        <end position="379"/>
    </location>
</feature>
<feature type="region of interest" description="Disordered" evidence="1">
    <location>
        <begin position="229"/>
        <end position="251"/>
    </location>
</feature>
<evidence type="ECO:0000313" key="3">
    <source>
        <dbReference type="EMBL" id="KAF2749175.1"/>
    </source>
</evidence>
<keyword evidence="4" id="KW-1185">Reference proteome</keyword>
<dbReference type="EMBL" id="MU006567">
    <property type="protein sequence ID" value="KAF2749175.1"/>
    <property type="molecule type" value="Genomic_DNA"/>
</dbReference>